<keyword evidence="3" id="KW-1185">Reference proteome</keyword>
<evidence type="ECO:0000313" key="3">
    <source>
        <dbReference type="Proteomes" id="UP000439752"/>
    </source>
</evidence>
<dbReference type="InterPro" id="IPR053864">
    <property type="entry name" value="DUF6933"/>
</dbReference>
<dbReference type="AlphaFoldDB" id="A0A653I7Q9"/>
<evidence type="ECO:0000259" key="1">
    <source>
        <dbReference type="Pfam" id="PF22016"/>
    </source>
</evidence>
<sequence>MLIECTKKLADAMKINVTPYDATQADSFYEWHANVFTFDRRKCVVLMNNKTRYSIVFYGMKMKEFKQFDVIALKAIKDTFLAEGFSEAVVDRYLERCGDVKYSKTHDRSIIGQLNDAIISISWKLEDFLPTEQVHMMDLSMWAGENLLCGPIGYAAPIDLLKKEFDSSF</sequence>
<accession>A0A653I7Q9</accession>
<dbReference type="Proteomes" id="UP000439752">
    <property type="component" value="Unassembled WGS sequence"/>
</dbReference>
<organism evidence="2 3">
    <name type="scientific">Exiguobacterium oxidotolerans</name>
    <dbReference type="NCBI Taxonomy" id="223958"/>
    <lineage>
        <taxon>Bacteria</taxon>
        <taxon>Bacillati</taxon>
        <taxon>Bacillota</taxon>
        <taxon>Bacilli</taxon>
        <taxon>Bacillales</taxon>
        <taxon>Bacillales Family XII. Incertae Sedis</taxon>
        <taxon>Exiguobacterium</taxon>
    </lineage>
</organism>
<feature type="domain" description="DUF6933" evidence="1">
    <location>
        <begin position="2"/>
        <end position="159"/>
    </location>
</feature>
<reference evidence="2 3" key="1">
    <citation type="submission" date="2019-10" db="EMBL/GenBank/DDBJ databases">
        <authorList>
            <person name="Karimi E."/>
        </authorList>
    </citation>
    <scope>NUCLEOTIDE SEQUENCE [LARGE SCALE GENOMIC DNA]</scope>
    <source>
        <strain evidence="2">Exiguobacterium sp. 9Y</strain>
    </source>
</reference>
<evidence type="ECO:0000313" key="2">
    <source>
        <dbReference type="EMBL" id="VWX35135.1"/>
    </source>
</evidence>
<dbReference type="EMBL" id="CABWKQ010000014">
    <property type="protein sequence ID" value="VWX35135.1"/>
    <property type="molecule type" value="Genomic_DNA"/>
</dbReference>
<protein>
    <recommendedName>
        <fullName evidence="1">DUF6933 domain-containing protein</fullName>
    </recommendedName>
</protein>
<name>A0A653I7Q9_9BACL</name>
<dbReference type="RefSeq" id="WP_159173085.1">
    <property type="nucleotide sequence ID" value="NZ_LR732311.1"/>
</dbReference>
<dbReference type="Pfam" id="PF22016">
    <property type="entry name" value="DUF6933"/>
    <property type="match status" value="1"/>
</dbReference>
<gene>
    <name evidence="2" type="ORF">EXIGUO9Y_210026</name>
</gene>
<proteinExistence type="predicted"/>